<keyword evidence="2" id="KW-1185">Reference proteome</keyword>
<dbReference type="EMBL" id="JAWDIP010000003">
    <property type="protein sequence ID" value="MDY0394300.1"/>
    <property type="molecule type" value="Genomic_DNA"/>
</dbReference>
<evidence type="ECO:0000313" key="1">
    <source>
        <dbReference type="EMBL" id="MDY0394300.1"/>
    </source>
</evidence>
<evidence type="ECO:0000313" key="2">
    <source>
        <dbReference type="Proteomes" id="UP001281447"/>
    </source>
</evidence>
<reference evidence="1 2" key="1">
    <citation type="submission" date="2023-10" db="EMBL/GenBank/DDBJ databases">
        <title>Virgibacillus halophilus 5B73C genome.</title>
        <authorList>
            <person name="Miliotis G."/>
            <person name="Sengupta P."/>
            <person name="Hameed A."/>
            <person name="Chuvochina M."/>
            <person name="Mcdonagh F."/>
            <person name="Simpson A.C."/>
            <person name="Singh N.K."/>
            <person name="Rekha P.D."/>
            <person name="Raman K."/>
            <person name="Hugenholtz P."/>
            <person name="Venkateswaran K."/>
        </authorList>
    </citation>
    <scope>NUCLEOTIDE SEQUENCE [LARGE SCALE GENOMIC DNA]</scope>
    <source>
        <strain evidence="1 2">5B73C</strain>
    </source>
</reference>
<organism evidence="1 2">
    <name type="scientific">Tigheibacillus halophilus</name>
    <dbReference type="NCBI Taxonomy" id="361280"/>
    <lineage>
        <taxon>Bacteria</taxon>
        <taxon>Bacillati</taxon>
        <taxon>Bacillota</taxon>
        <taxon>Bacilli</taxon>
        <taxon>Bacillales</taxon>
        <taxon>Bacillaceae</taxon>
        <taxon>Tigheibacillus</taxon>
    </lineage>
</organism>
<name>A0ABU5C5E8_9BACI</name>
<sequence length="81" mass="9223">MVIIAILMLFTGGSDTVTVDHESSIDDLNLYHANMIPLGNGYFGVLTSDTDNIEQTMRIYFFDEKKKDVIFIKEKELSVME</sequence>
<comment type="caution">
    <text evidence="1">The sequence shown here is derived from an EMBL/GenBank/DDBJ whole genome shotgun (WGS) entry which is preliminary data.</text>
</comment>
<dbReference type="RefSeq" id="WP_390354988.1">
    <property type="nucleotide sequence ID" value="NZ_JBHUIZ010000006.1"/>
</dbReference>
<accession>A0ABU5C5E8</accession>
<gene>
    <name evidence="1" type="ORF">RWE15_07200</name>
</gene>
<proteinExistence type="predicted"/>
<dbReference type="Proteomes" id="UP001281447">
    <property type="component" value="Unassembled WGS sequence"/>
</dbReference>
<protein>
    <submittedName>
        <fullName evidence="1">Uncharacterized protein</fullName>
    </submittedName>
</protein>